<dbReference type="InterPro" id="IPR032466">
    <property type="entry name" value="Metal_Hydrolase"/>
</dbReference>
<dbReference type="PROSITE" id="PS01137">
    <property type="entry name" value="TATD_1"/>
    <property type="match status" value="1"/>
</dbReference>
<dbReference type="FunFam" id="3.20.20.140:FF:000005">
    <property type="entry name" value="TatD family hydrolase"/>
    <property type="match status" value="1"/>
</dbReference>
<dbReference type="PANTHER" id="PTHR46124:SF2">
    <property type="entry name" value="D-AMINOACYL-TRNA DEACYLASE"/>
    <property type="match status" value="1"/>
</dbReference>
<dbReference type="NCBIfam" id="TIGR00010">
    <property type="entry name" value="YchF/TatD family DNA exonuclease"/>
    <property type="match status" value="1"/>
</dbReference>
<evidence type="ECO:0000256" key="1">
    <source>
        <dbReference type="ARBA" id="ARBA00022723"/>
    </source>
</evidence>
<dbReference type="GO" id="GO:0016788">
    <property type="term" value="F:hydrolase activity, acting on ester bonds"/>
    <property type="evidence" value="ECO:0007669"/>
    <property type="project" value="InterPro"/>
</dbReference>
<dbReference type="InterPro" id="IPR015991">
    <property type="entry name" value="TatD/YcfH-like"/>
</dbReference>
<protein>
    <submittedName>
        <fullName evidence="4">Hydrolase TatD</fullName>
    </submittedName>
</protein>
<evidence type="ECO:0000313" key="4">
    <source>
        <dbReference type="EMBL" id="PIR86163.1"/>
    </source>
</evidence>
<dbReference type="InterPro" id="IPR018228">
    <property type="entry name" value="DNase_TatD-rel_CS"/>
</dbReference>
<dbReference type="InterPro" id="IPR001130">
    <property type="entry name" value="TatD-like"/>
</dbReference>
<evidence type="ECO:0000256" key="2">
    <source>
        <dbReference type="ARBA" id="ARBA00022801"/>
    </source>
</evidence>
<feature type="binding site" evidence="3">
    <location>
        <position position="149"/>
    </location>
    <ligand>
        <name>a divalent metal cation</name>
        <dbReference type="ChEBI" id="CHEBI:60240"/>
        <label>2</label>
    </ligand>
</feature>
<dbReference type="SUPFAM" id="SSF51556">
    <property type="entry name" value="Metallo-dependent hydrolases"/>
    <property type="match status" value="1"/>
</dbReference>
<feature type="binding site" evidence="3">
    <location>
        <position position="236"/>
    </location>
    <ligand>
        <name>a divalent metal cation</name>
        <dbReference type="ChEBI" id="CHEBI:60240"/>
        <label>1</label>
    </ligand>
</feature>
<comment type="caution">
    <text evidence="4">The sequence shown here is derived from an EMBL/GenBank/DDBJ whole genome shotgun (WGS) entry which is preliminary data.</text>
</comment>
<evidence type="ECO:0000313" key="5">
    <source>
        <dbReference type="Proteomes" id="UP000229612"/>
    </source>
</evidence>
<feature type="binding site" evidence="3">
    <location>
        <position position="112"/>
    </location>
    <ligand>
        <name>a divalent metal cation</name>
        <dbReference type="ChEBI" id="CHEBI:60240"/>
        <label>1</label>
    </ligand>
</feature>
<feature type="binding site" evidence="3">
    <location>
        <position position="9"/>
    </location>
    <ligand>
        <name>a divalent metal cation</name>
        <dbReference type="ChEBI" id="CHEBI:60240"/>
        <label>1</label>
    </ligand>
</feature>
<dbReference type="AlphaFoldDB" id="A0A2H0UID0"/>
<dbReference type="Pfam" id="PF01026">
    <property type="entry name" value="TatD_DNase"/>
    <property type="match status" value="1"/>
</dbReference>
<keyword evidence="1 3" id="KW-0479">Metal-binding</keyword>
<dbReference type="PANTHER" id="PTHR46124">
    <property type="entry name" value="D-AMINOACYL-TRNA DEACYLASE"/>
    <property type="match status" value="1"/>
</dbReference>
<name>A0A2H0UID0_9BACT</name>
<gene>
    <name evidence="4" type="ORF">COU14_00420</name>
</gene>
<dbReference type="GO" id="GO:0046872">
    <property type="term" value="F:metal ion binding"/>
    <property type="evidence" value="ECO:0007669"/>
    <property type="project" value="UniProtKB-KW"/>
</dbReference>
<dbReference type="CDD" id="cd01310">
    <property type="entry name" value="TatD_DNAse"/>
    <property type="match status" value="1"/>
</dbReference>
<accession>A0A2H0UID0</accession>
<dbReference type="PIRSF" id="PIRSF005902">
    <property type="entry name" value="DNase_TatD"/>
    <property type="match status" value="1"/>
</dbReference>
<organism evidence="4 5">
    <name type="scientific">Candidatus Kaiserbacteria bacterium CG10_big_fil_rev_8_21_14_0_10_44_10</name>
    <dbReference type="NCBI Taxonomy" id="1974606"/>
    <lineage>
        <taxon>Bacteria</taxon>
        <taxon>Candidatus Kaiseribacteriota</taxon>
    </lineage>
</organism>
<dbReference type="EMBL" id="PFBG01000005">
    <property type="protein sequence ID" value="PIR86163.1"/>
    <property type="molecule type" value="Genomic_DNA"/>
</dbReference>
<dbReference type="Gene3D" id="3.20.20.140">
    <property type="entry name" value="Metal-dependent hydrolases"/>
    <property type="match status" value="1"/>
</dbReference>
<feature type="binding site" evidence="3">
    <location>
        <position position="188"/>
    </location>
    <ligand>
        <name>a divalent metal cation</name>
        <dbReference type="ChEBI" id="CHEBI:60240"/>
        <label>2</label>
    </ligand>
</feature>
<sequence length="289" mass="32719">MSYKYIDTHAHVNINAFKEDTEAVISKCKEEGVMMINVGTQQDTSKRAMELAEKYDNCYAIVGLHPVHTSASYHDESELGENMKAFTSRGEEFDIDYYRNLAKSNKVVAIGECGLDYYRLEKDTKAVQEKAFIEQIELANKLSLPLMIHTRDAKGNSVSAKADAGVGNVYDDTYEILKAHAKVRGNVHFYAGNYEQAKKFFDIGFSVSFTGVITFAKDYEEVVRNAPLDMIHGETDCPYVAPVPYRGQRCEPWMVQEVYKKIASIRGEDEEVVRAQLVDNAKRLYWSVA</sequence>
<keyword evidence="2 4" id="KW-0378">Hydrolase</keyword>
<evidence type="ECO:0000256" key="3">
    <source>
        <dbReference type="PIRSR" id="PIRSR005902-1"/>
    </source>
</evidence>
<dbReference type="GO" id="GO:0004536">
    <property type="term" value="F:DNA nuclease activity"/>
    <property type="evidence" value="ECO:0007669"/>
    <property type="project" value="InterPro"/>
</dbReference>
<feature type="binding site" evidence="3">
    <location>
        <position position="11"/>
    </location>
    <ligand>
        <name>a divalent metal cation</name>
        <dbReference type="ChEBI" id="CHEBI:60240"/>
        <label>1</label>
    </ligand>
</feature>
<proteinExistence type="predicted"/>
<dbReference type="Proteomes" id="UP000229612">
    <property type="component" value="Unassembled WGS sequence"/>
</dbReference>
<reference evidence="5" key="1">
    <citation type="submission" date="2017-09" db="EMBL/GenBank/DDBJ databases">
        <title>Depth-based differentiation of microbial function through sediment-hosted aquifers and enrichment of novel symbionts in the deep terrestrial subsurface.</title>
        <authorList>
            <person name="Probst A.J."/>
            <person name="Ladd B."/>
            <person name="Jarett J.K."/>
            <person name="Geller-Mcgrath D.E."/>
            <person name="Sieber C.M.K."/>
            <person name="Emerson J.B."/>
            <person name="Anantharaman K."/>
            <person name="Thomas B.C."/>
            <person name="Malmstrom R."/>
            <person name="Stieglmeier M."/>
            <person name="Klingl A."/>
            <person name="Woyke T."/>
            <person name="Ryan C.M."/>
            <person name="Banfield J.F."/>
        </authorList>
    </citation>
    <scope>NUCLEOTIDE SEQUENCE [LARGE SCALE GENOMIC DNA]</scope>
</reference>
<dbReference type="GO" id="GO:0005829">
    <property type="term" value="C:cytosol"/>
    <property type="evidence" value="ECO:0007669"/>
    <property type="project" value="TreeGrafter"/>
</dbReference>